<name>A0A0A9BHT2_ARUDO</name>
<evidence type="ECO:0000256" key="1">
    <source>
        <dbReference type="SAM" id="MobiDB-lite"/>
    </source>
</evidence>
<reference evidence="2" key="1">
    <citation type="submission" date="2014-09" db="EMBL/GenBank/DDBJ databases">
        <authorList>
            <person name="Magalhaes I.L.F."/>
            <person name="Oliveira U."/>
            <person name="Santos F.R."/>
            <person name="Vidigal T.H.D.A."/>
            <person name="Brescovit A.D."/>
            <person name="Santos A.J."/>
        </authorList>
    </citation>
    <scope>NUCLEOTIDE SEQUENCE</scope>
    <source>
        <tissue evidence="2">Shoot tissue taken approximately 20 cm above the soil surface</tissue>
    </source>
</reference>
<dbReference type="EMBL" id="GBRH01236207">
    <property type="protein sequence ID" value="JAD61688.1"/>
    <property type="molecule type" value="Transcribed_RNA"/>
</dbReference>
<evidence type="ECO:0000313" key="2">
    <source>
        <dbReference type="EMBL" id="JAD61688.1"/>
    </source>
</evidence>
<protein>
    <submittedName>
        <fullName evidence="2">Uncharacterized protein</fullName>
    </submittedName>
</protein>
<reference evidence="2" key="2">
    <citation type="journal article" date="2015" name="Data Brief">
        <title>Shoot transcriptome of the giant reed, Arundo donax.</title>
        <authorList>
            <person name="Barrero R.A."/>
            <person name="Guerrero F.D."/>
            <person name="Moolhuijzen P."/>
            <person name="Goolsby J.A."/>
            <person name="Tidwell J."/>
            <person name="Bellgard S.E."/>
            <person name="Bellgard M.I."/>
        </authorList>
    </citation>
    <scope>NUCLEOTIDE SEQUENCE</scope>
    <source>
        <tissue evidence="2">Shoot tissue taken approximately 20 cm above the soil surface</tissue>
    </source>
</reference>
<dbReference type="AlphaFoldDB" id="A0A0A9BHT2"/>
<feature type="region of interest" description="Disordered" evidence="1">
    <location>
        <begin position="1"/>
        <end position="22"/>
    </location>
</feature>
<organism evidence="2">
    <name type="scientific">Arundo donax</name>
    <name type="common">Giant reed</name>
    <name type="synonym">Donax arundinaceus</name>
    <dbReference type="NCBI Taxonomy" id="35708"/>
    <lineage>
        <taxon>Eukaryota</taxon>
        <taxon>Viridiplantae</taxon>
        <taxon>Streptophyta</taxon>
        <taxon>Embryophyta</taxon>
        <taxon>Tracheophyta</taxon>
        <taxon>Spermatophyta</taxon>
        <taxon>Magnoliopsida</taxon>
        <taxon>Liliopsida</taxon>
        <taxon>Poales</taxon>
        <taxon>Poaceae</taxon>
        <taxon>PACMAD clade</taxon>
        <taxon>Arundinoideae</taxon>
        <taxon>Arundineae</taxon>
        <taxon>Arundo</taxon>
    </lineage>
</organism>
<accession>A0A0A9BHT2</accession>
<proteinExistence type="predicted"/>
<feature type="region of interest" description="Disordered" evidence="1">
    <location>
        <begin position="32"/>
        <end position="51"/>
    </location>
</feature>
<sequence>MHPPWIRFLHPPRPKSPTGKAFKQPLKWIRSAASAGQAAQHPSKSSLQCPPALTRPGRTQLIVATTACLITRSALDTSHVHLKAKRPQLMLDSF</sequence>